<evidence type="ECO:0000313" key="3">
    <source>
        <dbReference type="Proteomes" id="UP000064189"/>
    </source>
</evidence>
<keyword evidence="3" id="KW-1185">Reference proteome</keyword>
<organism evidence="2 3">
    <name type="scientific">Peribacillus simplex</name>
    <dbReference type="NCBI Taxonomy" id="1478"/>
    <lineage>
        <taxon>Bacteria</taxon>
        <taxon>Bacillati</taxon>
        <taxon>Bacillota</taxon>
        <taxon>Bacilli</taxon>
        <taxon>Bacillales</taxon>
        <taxon>Bacillaceae</taxon>
        <taxon>Peribacillus</taxon>
    </lineage>
</organism>
<reference evidence="2 3" key="1">
    <citation type="submission" date="2015-11" db="EMBL/GenBank/DDBJ databases">
        <title>Genome Sequence of Bacillus simplex strain VanAntwerpen2.</title>
        <authorList>
            <person name="Couger M.B."/>
        </authorList>
    </citation>
    <scope>NUCLEOTIDE SEQUENCE [LARGE SCALE GENOMIC DNA]</scope>
    <source>
        <strain evidence="2 3">VanAntwerpen02</strain>
    </source>
</reference>
<accession>A0A109MRW4</accession>
<sequence>MASIVYTAILISSIIFLARKNVDKETYFPLKILGYFILGSFTFNLNQISLPLGFIVYLIFFRPKLNVQGKRIAAVFGFLAFIIVQWMTPYVIDGWKNRPISMEHELGSVYTVDFQEENERVMQELNVKSSSLRLDNFEVDYTEDGSITDLSWKLGGQNDDGYTLYQIEYDMDKNRYQVMKSQLEPGPHSNQFLDAERFFKNLSVLDIKDLTHAKGDFPSYVIKSTGERIHYSEGNPTHILSDGEIKLVENDQVPVEGYIISTFAMKKTEEKRNDRGNISQESFESTEYSEYLLDVIVGEK</sequence>
<dbReference type="EMBL" id="LNNH01000059">
    <property type="protein sequence ID" value="KWW11008.1"/>
    <property type="molecule type" value="Genomic_DNA"/>
</dbReference>
<dbReference type="RefSeq" id="WP_061144700.1">
    <property type="nucleotide sequence ID" value="NZ_LNNH01000059.1"/>
</dbReference>
<gene>
    <name evidence="2" type="ORF">AS888_11410</name>
</gene>
<proteinExistence type="predicted"/>
<keyword evidence="1" id="KW-1133">Transmembrane helix</keyword>
<dbReference type="Proteomes" id="UP000064189">
    <property type="component" value="Unassembled WGS sequence"/>
</dbReference>
<dbReference type="AlphaFoldDB" id="A0A109MRW4"/>
<protein>
    <submittedName>
        <fullName evidence="2">Uncharacterized protein</fullName>
    </submittedName>
</protein>
<keyword evidence="1" id="KW-0812">Transmembrane</keyword>
<name>A0A109MRW4_9BACI</name>
<feature type="transmembrane region" description="Helical" evidence="1">
    <location>
        <begin position="36"/>
        <end position="60"/>
    </location>
</feature>
<evidence type="ECO:0000313" key="2">
    <source>
        <dbReference type="EMBL" id="KWW11008.1"/>
    </source>
</evidence>
<evidence type="ECO:0000256" key="1">
    <source>
        <dbReference type="SAM" id="Phobius"/>
    </source>
</evidence>
<feature type="transmembrane region" description="Helical" evidence="1">
    <location>
        <begin position="72"/>
        <end position="92"/>
    </location>
</feature>
<comment type="caution">
    <text evidence="2">The sequence shown here is derived from an EMBL/GenBank/DDBJ whole genome shotgun (WGS) entry which is preliminary data.</text>
</comment>
<keyword evidence="1" id="KW-0472">Membrane</keyword>